<keyword evidence="2 5" id="KW-0479">Metal-binding</keyword>
<feature type="domain" description="Radical SAM core" evidence="6">
    <location>
        <begin position="72"/>
        <end position="187"/>
    </location>
</feature>
<comment type="cofactor">
    <cofactor evidence="5">
        <name>[4Fe-4S] cluster</name>
        <dbReference type="ChEBI" id="CHEBI:49883"/>
    </cofactor>
    <text evidence="5">Binds 1 [4Fe-4S] cluster. The cluster is coordinated with 3 cysteines and an exchangeable S-adenosyl-L-methionine.</text>
</comment>
<dbReference type="PIRSF" id="PIRSF004869">
    <property type="entry name" value="PflX_prd"/>
    <property type="match status" value="1"/>
</dbReference>
<dbReference type="PANTHER" id="PTHR43075">
    <property type="entry name" value="FORMATE LYASE ACTIVATING ENZYME, PUTATIVE (AFU_ORTHOLOGUE AFUA_2G15630)-RELATED"/>
    <property type="match status" value="1"/>
</dbReference>
<dbReference type="SFLD" id="SFLDG01099">
    <property type="entry name" value="Uncharacterised_Radical_SAM_Su"/>
    <property type="match status" value="1"/>
</dbReference>
<sequence>MRLHGSGELSRRMEALWAILRDCTLCPRRCRVNRLKGERGACRTGSLPVVSSHGPHFGEERPLVGRHGSGTIFLTWCNMRCLFCQNYDISQLGEGRELSPEELGEMMLSLWRQGCHNINFVTPTHQVPQIVAALPHAIEGGLDIPLVYNCGGYEDVATLRLLEGIFDIYLPDFKYGDDEVALRFSGVPNYVAAAKGALREMYRQVGDLELDDGGVAVRGVLVRHLVLPEGLAGTRRRKTEEALHLHESRKIVITEICSKNSAKRRK</sequence>
<reference evidence="7" key="1">
    <citation type="journal article" date="2020" name="mSystems">
        <title>Genome- and Community-Level Interaction Insights into Carbon Utilization and Element Cycling Functions of Hydrothermarchaeota in Hydrothermal Sediment.</title>
        <authorList>
            <person name="Zhou Z."/>
            <person name="Liu Y."/>
            <person name="Xu W."/>
            <person name="Pan J."/>
            <person name="Luo Z.H."/>
            <person name="Li M."/>
        </authorList>
    </citation>
    <scope>NUCLEOTIDE SEQUENCE [LARGE SCALE GENOMIC DNA]</scope>
    <source>
        <strain evidence="7">SpSt-349</strain>
    </source>
</reference>
<organism evidence="7">
    <name type="scientific">Geobacter metallireducens</name>
    <dbReference type="NCBI Taxonomy" id="28232"/>
    <lineage>
        <taxon>Bacteria</taxon>
        <taxon>Pseudomonadati</taxon>
        <taxon>Thermodesulfobacteriota</taxon>
        <taxon>Desulfuromonadia</taxon>
        <taxon>Geobacterales</taxon>
        <taxon>Geobacteraceae</taxon>
        <taxon>Geobacter</taxon>
    </lineage>
</organism>
<evidence type="ECO:0000256" key="4">
    <source>
        <dbReference type="ARBA" id="ARBA00023014"/>
    </source>
</evidence>
<dbReference type="InterPro" id="IPR013785">
    <property type="entry name" value="Aldolase_TIM"/>
</dbReference>
<evidence type="ECO:0000259" key="6">
    <source>
        <dbReference type="Pfam" id="PF04055"/>
    </source>
</evidence>
<feature type="binding site" evidence="5">
    <location>
        <position position="84"/>
    </location>
    <ligand>
        <name>[4Fe-4S] cluster</name>
        <dbReference type="ChEBI" id="CHEBI:49883"/>
        <note>4Fe-4S-S-AdoMet</note>
    </ligand>
</feature>
<dbReference type="SFLD" id="SFLDS00029">
    <property type="entry name" value="Radical_SAM"/>
    <property type="match status" value="1"/>
</dbReference>
<dbReference type="AlphaFoldDB" id="A0A831U4F9"/>
<name>A0A831U4F9_GEOME</name>
<evidence type="ECO:0000256" key="1">
    <source>
        <dbReference type="ARBA" id="ARBA00022691"/>
    </source>
</evidence>
<accession>A0A831U4F9</accession>
<dbReference type="InterPro" id="IPR016431">
    <property type="entry name" value="Pyrv-formate_lyase-activ_prd"/>
</dbReference>
<comment type="caution">
    <text evidence="7">The sequence shown here is derived from an EMBL/GenBank/DDBJ whole genome shotgun (WGS) entry which is preliminary data.</text>
</comment>
<dbReference type="GO" id="GO:0003824">
    <property type="term" value="F:catalytic activity"/>
    <property type="evidence" value="ECO:0007669"/>
    <property type="project" value="InterPro"/>
</dbReference>
<keyword evidence="3 5" id="KW-0408">Iron</keyword>
<evidence type="ECO:0000256" key="3">
    <source>
        <dbReference type="ARBA" id="ARBA00023004"/>
    </source>
</evidence>
<dbReference type="SUPFAM" id="SSF102114">
    <property type="entry name" value="Radical SAM enzymes"/>
    <property type="match status" value="1"/>
</dbReference>
<evidence type="ECO:0000256" key="5">
    <source>
        <dbReference type="PIRSR" id="PIRSR004869-50"/>
    </source>
</evidence>
<keyword evidence="4 5" id="KW-0411">Iron-sulfur</keyword>
<dbReference type="PANTHER" id="PTHR43075:SF1">
    <property type="entry name" value="FORMATE LYASE ACTIVATING ENZYME, PUTATIVE (AFU_ORTHOLOGUE AFUA_2G15630)-RELATED"/>
    <property type="match status" value="1"/>
</dbReference>
<evidence type="ECO:0000256" key="2">
    <source>
        <dbReference type="ARBA" id="ARBA00022723"/>
    </source>
</evidence>
<proteinExistence type="predicted"/>
<evidence type="ECO:0000313" key="7">
    <source>
        <dbReference type="EMBL" id="HEN42288.1"/>
    </source>
</evidence>
<protein>
    <submittedName>
        <fullName evidence="7">Radical SAM protein</fullName>
    </submittedName>
</protein>
<dbReference type="InterPro" id="IPR007197">
    <property type="entry name" value="rSAM"/>
</dbReference>
<dbReference type="GO" id="GO:0046872">
    <property type="term" value="F:metal ion binding"/>
    <property type="evidence" value="ECO:0007669"/>
    <property type="project" value="UniProtKB-KW"/>
</dbReference>
<feature type="binding site" evidence="5">
    <location>
        <position position="81"/>
    </location>
    <ligand>
        <name>[4Fe-4S] cluster</name>
        <dbReference type="ChEBI" id="CHEBI:49883"/>
        <note>4Fe-4S-S-AdoMet</note>
    </ligand>
</feature>
<dbReference type="GO" id="GO:0051536">
    <property type="term" value="F:iron-sulfur cluster binding"/>
    <property type="evidence" value="ECO:0007669"/>
    <property type="project" value="UniProtKB-KW"/>
</dbReference>
<dbReference type="Gene3D" id="3.20.20.70">
    <property type="entry name" value="Aldolase class I"/>
    <property type="match status" value="1"/>
</dbReference>
<dbReference type="InterPro" id="IPR058240">
    <property type="entry name" value="rSAM_sf"/>
</dbReference>
<feature type="binding site" evidence="5">
    <location>
        <position position="77"/>
    </location>
    <ligand>
        <name>[4Fe-4S] cluster</name>
        <dbReference type="ChEBI" id="CHEBI:49883"/>
        <note>4Fe-4S-S-AdoMet</note>
    </ligand>
</feature>
<dbReference type="Pfam" id="PF04055">
    <property type="entry name" value="Radical_SAM"/>
    <property type="match status" value="1"/>
</dbReference>
<gene>
    <name evidence="7" type="ORF">ENQ87_07930</name>
</gene>
<dbReference type="InterPro" id="IPR040085">
    <property type="entry name" value="MJ0674-like"/>
</dbReference>
<dbReference type="EMBL" id="DSOV01000037">
    <property type="protein sequence ID" value="HEN42288.1"/>
    <property type="molecule type" value="Genomic_DNA"/>
</dbReference>
<keyword evidence="1 5" id="KW-0949">S-adenosyl-L-methionine</keyword>